<dbReference type="GeneID" id="27664135"/>
<reference evidence="1 2" key="2">
    <citation type="journal article" date="2015" name="Eukaryot. Cell">
        <title>Asexual propagation of a virulent clone complex in a human and feline outbreak of sporotrichosis.</title>
        <authorList>
            <person name="Teixeira Mde M."/>
            <person name="Rodrigues A.M."/>
            <person name="Tsui C.K."/>
            <person name="de Almeida L.G."/>
            <person name="Van Diepeningen A.D."/>
            <person name="van den Ende B.G."/>
            <person name="Fernandes G.F."/>
            <person name="Kano R."/>
            <person name="Hamelin R.C."/>
            <person name="Lopes-Bezerra L.M."/>
            <person name="Vasconcelos A.T."/>
            <person name="de Hoog S."/>
            <person name="de Camargo Z.P."/>
            <person name="Felipe M.S."/>
        </authorList>
    </citation>
    <scope>NUCLEOTIDE SEQUENCE [LARGE SCALE GENOMIC DNA]</scope>
    <source>
        <strain evidence="1 2">1099-18</strain>
    </source>
</reference>
<sequence>MPTYSQARDSLRSLYPNVNADDPSDPGAEHVKKIVALIDRFFHLKFGRTSSARNENRNTVDVLYDFPTFKKLLAAKISHWKEVRHMDRDIHDEDKKVTKDDLAALLPTHEEILAFRVLTSARVDITDIGADLHSEKDAAYLLAPKVFDKEQSVAEIDALVLQRDNIDDNTMAVVAQAEKLSEIMTAELQTVQKQKAEAAKKEAILLEGLKGVRGILASMTQS</sequence>
<accession>A0A0F2MH33</accession>
<dbReference type="OrthoDB" id="10337116at2759"/>
<dbReference type="VEuPathDB" id="FungiDB:SPSK_01960"/>
<dbReference type="RefSeq" id="XP_016590142.1">
    <property type="nucleotide sequence ID" value="XM_016728858.1"/>
</dbReference>
<name>A0A0F2MH33_SPOSC</name>
<organism evidence="1 2">
    <name type="scientific">Sporothrix schenckii 1099-18</name>
    <dbReference type="NCBI Taxonomy" id="1397361"/>
    <lineage>
        <taxon>Eukaryota</taxon>
        <taxon>Fungi</taxon>
        <taxon>Dikarya</taxon>
        <taxon>Ascomycota</taxon>
        <taxon>Pezizomycotina</taxon>
        <taxon>Sordariomycetes</taxon>
        <taxon>Sordariomycetidae</taxon>
        <taxon>Ophiostomatales</taxon>
        <taxon>Ophiostomataceae</taxon>
        <taxon>Sporothrix</taxon>
    </lineage>
</organism>
<reference evidence="1 2" key="1">
    <citation type="journal article" date="2014" name="BMC Genomics">
        <title>Comparative genomics of the major fungal agents of human and animal Sporotrichosis: Sporothrix schenckii and Sporothrix brasiliensis.</title>
        <authorList>
            <person name="Teixeira M.M."/>
            <person name="de Almeida L.G."/>
            <person name="Kubitschek-Barreira P."/>
            <person name="Alves F.L."/>
            <person name="Kioshima E.S."/>
            <person name="Abadio A.K."/>
            <person name="Fernandes L."/>
            <person name="Derengowski L.S."/>
            <person name="Ferreira K.S."/>
            <person name="Souza R.C."/>
            <person name="Ruiz J.C."/>
            <person name="de Andrade N.C."/>
            <person name="Paes H.C."/>
            <person name="Nicola A.M."/>
            <person name="Albuquerque P."/>
            <person name="Gerber A.L."/>
            <person name="Martins V.P."/>
            <person name="Peconick L.D."/>
            <person name="Neto A.V."/>
            <person name="Chaucanez C.B."/>
            <person name="Silva P.A."/>
            <person name="Cunha O.L."/>
            <person name="de Oliveira F.F."/>
            <person name="dos Santos T.C."/>
            <person name="Barros A.L."/>
            <person name="Soares M.A."/>
            <person name="de Oliveira L.M."/>
            <person name="Marini M.M."/>
            <person name="Villalobos-Duno H."/>
            <person name="Cunha M.M."/>
            <person name="de Hoog S."/>
            <person name="da Silveira J.F."/>
            <person name="Henrissat B."/>
            <person name="Nino-Vega G.A."/>
            <person name="Cisalpino P.S."/>
            <person name="Mora-Montes H.M."/>
            <person name="Almeida S.R."/>
            <person name="Stajich J.E."/>
            <person name="Lopes-Bezerra L.M."/>
            <person name="Vasconcelos A.T."/>
            <person name="Felipe M.S."/>
        </authorList>
    </citation>
    <scope>NUCLEOTIDE SEQUENCE [LARGE SCALE GENOMIC DNA]</scope>
    <source>
        <strain evidence="1 2">1099-18</strain>
    </source>
</reference>
<protein>
    <submittedName>
        <fullName evidence="1">Uncharacterized protein</fullName>
    </submittedName>
</protein>
<gene>
    <name evidence="1" type="ORF">SPSK_01960</name>
</gene>
<dbReference type="EMBL" id="AXCR01000005">
    <property type="protein sequence ID" value="KJR87466.1"/>
    <property type="molecule type" value="Genomic_DNA"/>
</dbReference>
<dbReference type="AlphaFoldDB" id="A0A0F2MH33"/>
<proteinExistence type="predicted"/>
<comment type="caution">
    <text evidence="1">The sequence shown here is derived from an EMBL/GenBank/DDBJ whole genome shotgun (WGS) entry which is preliminary data.</text>
</comment>
<evidence type="ECO:0000313" key="2">
    <source>
        <dbReference type="Proteomes" id="UP000033710"/>
    </source>
</evidence>
<dbReference type="Proteomes" id="UP000033710">
    <property type="component" value="Unassembled WGS sequence"/>
</dbReference>
<evidence type="ECO:0000313" key="1">
    <source>
        <dbReference type="EMBL" id="KJR87466.1"/>
    </source>
</evidence>
<dbReference type="KEGG" id="ssck:SPSK_01960"/>